<gene>
    <name evidence="3" type="ORF">D1224_02080</name>
</gene>
<dbReference type="RefSeq" id="WP_119378277.1">
    <property type="nucleotide sequence ID" value="NZ_QWGB01000004.1"/>
</dbReference>
<dbReference type="EMBL" id="QWGB01000004">
    <property type="protein sequence ID" value="RIJ25927.1"/>
    <property type="molecule type" value="Genomic_DNA"/>
</dbReference>
<proteinExistence type="predicted"/>
<reference evidence="3 4" key="1">
    <citation type="submission" date="2018-08" db="EMBL/GenBank/DDBJ databases">
        <title>Henriciella mobilis sp. nov., isolated from seawater.</title>
        <authorList>
            <person name="Cheng H."/>
            <person name="Wu Y.-H."/>
            <person name="Xu X.-W."/>
            <person name="Guo L.-L."/>
        </authorList>
    </citation>
    <scope>NUCLEOTIDE SEQUENCE [LARGE SCALE GENOMIC DNA]</scope>
    <source>
        <strain evidence="3 4">CCUG66934</strain>
    </source>
</reference>
<sequence length="180" mass="19576">MSKSMIFAAVCLLASGPVLAACSGDTASDETAPNDYRQSVDEPAPDAESVADKNPRALQIGAMHAPETDAYCTFTQAAHTFTYDDPATWRFVFLRDLDGTPPQAKIKINDDVLTFDQADLTTNDEGIETWHYRSSNRGILVELRLRETGGGPEHTNYEGTMAIIEPTKTEKMGIKGDCGV</sequence>
<organism evidence="3 4">
    <name type="scientific">Henriciella barbarensis</name>
    <dbReference type="NCBI Taxonomy" id="86342"/>
    <lineage>
        <taxon>Bacteria</taxon>
        <taxon>Pseudomonadati</taxon>
        <taxon>Pseudomonadota</taxon>
        <taxon>Alphaproteobacteria</taxon>
        <taxon>Hyphomonadales</taxon>
        <taxon>Hyphomonadaceae</taxon>
        <taxon>Henriciella</taxon>
    </lineage>
</organism>
<feature type="signal peptide" evidence="2">
    <location>
        <begin position="1"/>
        <end position="20"/>
    </location>
</feature>
<protein>
    <recommendedName>
        <fullName evidence="5">Lipoprotein</fullName>
    </recommendedName>
</protein>
<evidence type="ECO:0000256" key="2">
    <source>
        <dbReference type="SAM" id="SignalP"/>
    </source>
</evidence>
<evidence type="ECO:0000256" key="1">
    <source>
        <dbReference type="SAM" id="MobiDB-lite"/>
    </source>
</evidence>
<accession>A0A399R7Q9</accession>
<dbReference type="AlphaFoldDB" id="A0A399R7Q9"/>
<evidence type="ECO:0000313" key="4">
    <source>
        <dbReference type="Proteomes" id="UP000265431"/>
    </source>
</evidence>
<name>A0A399R7Q9_9PROT</name>
<dbReference type="PROSITE" id="PS51257">
    <property type="entry name" value="PROKAR_LIPOPROTEIN"/>
    <property type="match status" value="1"/>
</dbReference>
<dbReference type="OrthoDB" id="8030951at2"/>
<comment type="caution">
    <text evidence="3">The sequence shown here is derived from an EMBL/GenBank/DDBJ whole genome shotgun (WGS) entry which is preliminary data.</text>
</comment>
<keyword evidence="4" id="KW-1185">Reference proteome</keyword>
<dbReference type="Proteomes" id="UP000265431">
    <property type="component" value="Unassembled WGS sequence"/>
</dbReference>
<feature type="region of interest" description="Disordered" evidence="1">
    <location>
        <begin position="24"/>
        <end position="51"/>
    </location>
</feature>
<keyword evidence="2" id="KW-0732">Signal</keyword>
<feature type="chain" id="PRO_5017310452" description="Lipoprotein" evidence="2">
    <location>
        <begin position="21"/>
        <end position="180"/>
    </location>
</feature>
<evidence type="ECO:0008006" key="5">
    <source>
        <dbReference type="Google" id="ProtNLM"/>
    </source>
</evidence>
<evidence type="ECO:0000313" key="3">
    <source>
        <dbReference type="EMBL" id="RIJ25927.1"/>
    </source>
</evidence>